<reference evidence="5" key="1">
    <citation type="submission" date="2015-06" db="EMBL/GenBank/DDBJ databases">
        <authorList>
            <person name="Radhakrishnan Rajesh"/>
            <person name="Underwood Anthony"/>
            <person name="Al-Shahib Ali"/>
        </authorList>
    </citation>
    <scope>NUCLEOTIDE SEQUENCE [LARGE SCALE GENOMIC DNA]</scope>
    <source>
        <strain evidence="5">P19_London_7_VIM_2_05_10</strain>
    </source>
</reference>
<reference evidence="4 7" key="4">
    <citation type="submission" date="2017-08" db="EMBL/GenBank/DDBJ databases">
        <authorList>
            <person name="Feschi L."/>
            <person name="Jeukens J."/>
            <person name="Emond-Rheault J.-G."/>
            <person name="Kukavica-Ibrulj I."/>
            <person name="Boyle B."/>
            <person name="Levesque R.C."/>
        </authorList>
    </citation>
    <scope>NUCLEOTIDE SEQUENCE [LARGE SCALE GENOMIC DNA]</scope>
    <source>
        <strain evidence="4 7">PA-W36</strain>
    </source>
</reference>
<dbReference type="OMA" id="HMVRYIE"/>
<dbReference type="EMBL" id="NFFZ01000001">
    <property type="protein sequence ID" value="OTI65980.1"/>
    <property type="molecule type" value="Genomic_DNA"/>
</dbReference>
<evidence type="ECO:0000313" key="5">
    <source>
        <dbReference type="Proteomes" id="UP000045039"/>
    </source>
</evidence>
<sequence length="216" mass="24986">MRVIDYPSYLQLRDNAEVLEADGHGDKVLRLRDGSFLKLFRRKRLISSAALFPYAERFARNASELARRGIVCPKVLDVLRIPHIQRDAVHYEPLPGQTLRQLDRNDPECGDAVRTQLGELIAALHAKGVYFRSLHLGNVVRTPEGRMGLIDIADLRVQRSALSAAQRIRNFKHLLRYEQDRTWFLDDSEHLVLKAYLRSSQVHWTLEQLLKQLQLD</sequence>
<reference evidence="2" key="6">
    <citation type="submission" date="2020-01" db="EMBL/GenBank/DDBJ databases">
        <title>Bacteria Cultured from War Wounds Associated with the Conflict in Eastern Ukraine.</title>
        <authorList>
            <person name="Snesrud E."/>
            <person name="Galac M.R."/>
            <person name="Mc Gann P."/>
            <person name="Valentine K."/>
            <person name="Viacheslav K."/>
        </authorList>
    </citation>
    <scope>NUCLEOTIDE SEQUENCE</scope>
    <source>
        <strain evidence="2">VNMU148</strain>
    </source>
</reference>
<reference evidence="4 7" key="5">
    <citation type="submission" date="2019-01" db="EMBL/GenBank/DDBJ databases">
        <title>The Pseudomonas aeruginosa pan-genome provides new insights on its population structure, horizontal gene transfer and pathogenicity.</title>
        <authorList>
            <person name="Freschi L."/>
            <person name="Vincent A.T."/>
            <person name="Jeukens J."/>
            <person name="Emond-Rheault J.-G."/>
            <person name="Kukavica-Ibrulj I."/>
            <person name="Dupont M.-J."/>
            <person name="Charette S.J."/>
            <person name="Boyle B."/>
            <person name="Levesque R.C."/>
        </authorList>
    </citation>
    <scope>NUCLEOTIDE SEQUENCE [LARGE SCALE GENOMIC DNA]</scope>
    <source>
        <strain evidence="4 7">PA-W36</strain>
    </source>
</reference>
<evidence type="ECO:0000313" key="1">
    <source>
        <dbReference type="EMBL" id="CRO98226.1"/>
    </source>
</evidence>
<dbReference type="AlphaFoldDB" id="A0A069Q156"/>
<dbReference type="InterPro" id="IPR011009">
    <property type="entry name" value="Kinase-like_dom_sf"/>
</dbReference>
<comment type="caution">
    <text evidence="1">The sequence shown here is derived from an EMBL/GenBank/DDBJ whole genome shotgun (WGS) entry which is preliminary data.</text>
</comment>
<dbReference type="Proteomes" id="UP000045039">
    <property type="component" value="Unassembled WGS sequence"/>
</dbReference>
<dbReference type="EMBL" id="CVVU01000201">
    <property type="protein sequence ID" value="CRO98226.1"/>
    <property type="molecule type" value="Genomic_DNA"/>
</dbReference>
<name>A0A069Q156_PSEAI</name>
<reference evidence="3 6" key="3">
    <citation type="submission" date="2017-05" db="EMBL/GenBank/DDBJ databases">
        <authorList>
            <person name="Song R."/>
            <person name="Chenine A.L."/>
            <person name="Ruprecht R.M."/>
        </authorList>
    </citation>
    <scope>NUCLEOTIDE SEQUENCE [LARGE SCALE GENOMIC DNA]</scope>
    <source>
        <strain evidence="3 6">S567_C10_BS</strain>
    </source>
</reference>
<dbReference type="Proteomes" id="UP000644192">
    <property type="component" value="Unassembled WGS sequence"/>
</dbReference>
<dbReference type="EMBL" id="WXZT01000004">
    <property type="protein sequence ID" value="MZZ12265.1"/>
    <property type="molecule type" value="Genomic_DNA"/>
</dbReference>
<dbReference type="RefSeq" id="WP_003114545.1">
    <property type="nucleotide sequence ID" value="NZ_AP014839.1"/>
</dbReference>
<evidence type="ECO:0000313" key="2">
    <source>
        <dbReference type="EMBL" id="MZZ12265.1"/>
    </source>
</evidence>
<evidence type="ECO:0000313" key="6">
    <source>
        <dbReference type="Proteomes" id="UP000194857"/>
    </source>
</evidence>
<dbReference type="SMR" id="A0A069Q156"/>
<accession>A0A069Q156</accession>
<evidence type="ECO:0000313" key="3">
    <source>
        <dbReference type="EMBL" id="OTI65980.1"/>
    </source>
</evidence>
<dbReference type="EMBL" id="NSNE01000003">
    <property type="protein sequence ID" value="RPM20208.1"/>
    <property type="molecule type" value="Genomic_DNA"/>
</dbReference>
<dbReference type="Proteomes" id="UP000194857">
    <property type="component" value="Unassembled WGS sequence"/>
</dbReference>
<dbReference type="SUPFAM" id="SSF56112">
    <property type="entry name" value="Protein kinase-like (PK-like)"/>
    <property type="match status" value="1"/>
</dbReference>
<evidence type="ECO:0000313" key="7">
    <source>
        <dbReference type="Proteomes" id="UP000284767"/>
    </source>
</evidence>
<dbReference type="Proteomes" id="UP000284767">
    <property type="component" value="Unassembled WGS sequence"/>
</dbReference>
<gene>
    <name evidence="3" type="ORF">CAZ10_01480</name>
    <name evidence="2" type="ORF">GUL26_08395</name>
    <name evidence="4" type="ORF">IPC1295_07950</name>
    <name evidence="1" type="ORF">PAERUG_P19_London_7_VIM_2_05_10_03058</name>
</gene>
<protein>
    <submittedName>
        <fullName evidence="2">Toluene tolerance protein</fullName>
    </submittedName>
</protein>
<reference evidence="1" key="2">
    <citation type="submission" date="2015-06" db="EMBL/GenBank/DDBJ databases">
        <authorList>
            <person name="Radhakrishnan R."/>
            <person name="Underwood A."/>
            <person name="Al-Shahib A."/>
        </authorList>
    </citation>
    <scope>NUCLEOTIDE SEQUENCE</scope>
    <source>
        <strain evidence="1">P19_London_7_VIM_2_05_10</strain>
    </source>
</reference>
<proteinExistence type="predicted"/>
<evidence type="ECO:0000313" key="4">
    <source>
        <dbReference type="EMBL" id="RPM20208.1"/>
    </source>
</evidence>
<dbReference type="eggNOG" id="COG0515">
    <property type="taxonomic scope" value="Bacteria"/>
</dbReference>
<organism evidence="1 5">
    <name type="scientific">Pseudomonas aeruginosa</name>
    <dbReference type="NCBI Taxonomy" id="287"/>
    <lineage>
        <taxon>Bacteria</taxon>
        <taxon>Pseudomonadati</taxon>
        <taxon>Pseudomonadota</taxon>
        <taxon>Gammaproteobacteria</taxon>
        <taxon>Pseudomonadales</taxon>
        <taxon>Pseudomonadaceae</taxon>
        <taxon>Pseudomonas</taxon>
    </lineage>
</organism>